<proteinExistence type="predicted"/>
<dbReference type="PRINTS" id="PR00205">
    <property type="entry name" value="CADHERIN"/>
</dbReference>
<keyword evidence="4" id="KW-0325">Glycoprotein</keyword>
<accession>K1PMR6</accession>
<keyword evidence="2" id="KW-0812">Transmembrane</keyword>
<dbReference type="CDD" id="cd11304">
    <property type="entry name" value="Cadherin_repeat"/>
    <property type="match status" value="2"/>
</dbReference>
<comment type="subcellular location">
    <subcellularLocation>
        <location evidence="1">Membrane</location>
        <topology evidence="1">Single-pass membrane protein</topology>
    </subcellularLocation>
</comment>
<dbReference type="EMBL" id="JH817691">
    <property type="protein sequence ID" value="EKC25297.1"/>
    <property type="molecule type" value="Genomic_DNA"/>
</dbReference>
<evidence type="ECO:0000256" key="1">
    <source>
        <dbReference type="ARBA" id="ARBA00004167"/>
    </source>
</evidence>
<dbReference type="SUPFAM" id="SSF49313">
    <property type="entry name" value="Cadherin-like"/>
    <property type="match status" value="2"/>
</dbReference>
<keyword evidence="3" id="KW-0472">Membrane</keyword>
<name>K1PMR6_MAGGI</name>
<gene>
    <name evidence="5" type="ORF">CGI_10019684</name>
</gene>
<dbReference type="InParanoid" id="K1PMR6"/>
<evidence type="ECO:0000256" key="2">
    <source>
        <dbReference type="ARBA" id="ARBA00022692"/>
    </source>
</evidence>
<protein>
    <submittedName>
        <fullName evidence="5">Protocadherin gamma-B1</fullName>
    </submittedName>
</protein>
<sequence length="394" mass="43174">MMAFGATSNPCGLTILTSEDGYYRFDCCGAIKKWTFVVKTAATVKFQVWRFSTTYTVVGENTFTVPCKYYPPHTDRIVYRQGDYIAYSDGSGHYPKGFRIRNQVFNVGDTFNFQGIGVGNKINNRAYAITATTTNSATPYFYNLPQTIHVYDHIAIGTSVFAVSAKDDDYDHDGISLTLPTPSSYFTLSTDYGIYTNANPMFDYDTTKRFDVLVRCSDGKDHDVEQLVVIVKKNAVPDFTNLPKHIEKDQQTTSNNVVLDTVSVTDTDGLTFTYTCDPASCPISIASNGKITSTSAFSTVFTPGYDVIIAANDGHTTVGGKLWSVHVKDINDRPQFSNVHGSLGVFGVVENSPVGTTLYVVSATDIDAGDTLSFSWTSSPTIGLSFFDLESSSK</sequence>
<evidence type="ECO:0000256" key="4">
    <source>
        <dbReference type="ARBA" id="ARBA00023180"/>
    </source>
</evidence>
<dbReference type="AlphaFoldDB" id="K1PMR6"/>
<dbReference type="InterPro" id="IPR002126">
    <property type="entry name" value="Cadherin-like_dom"/>
</dbReference>
<dbReference type="Gene3D" id="2.60.40.60">
    <property type="entry name" value="Cadherins"/>
    <property type="match status" value="2"/>
</dbReference>
<dbReference type="InterPro" id="IPR015919">
    <property type="entry name" value="Cadherin-like_sf"/>
</dbReference>
<dbReference type="PANTHER" id="PTHR24028">
    <property type="entry name" value="CADHERIN-87A"/>
    <property type="match status" value="1"/>
</dbReference>
<organism evidence="5">
    <name type="scientific">Magallana gigas</name>
    <name type="common">Pacific oyster</name>
    <name type="synonym">Crassostrea gigas</name>
    <dbReference type="NCBI Taxonomy" id="29159"/>
    <lineage>
        <taxon>Eukaryota</taxon>
        <taxon>Metazoa</taxon>
        <taxon>Spiralia</taxon>
        <taxon>Lophotrochozoa</taxon>
        <taxon>Mollusca</taxon>
        <taxon>Bivalvia</taxon>
        <taxon>Autobranchia</taxon>
        <taxon>Pteriomorphia</taxon>
        <taxon>Ostreida</taxon>
        <taxon>Ostreoidea</taxon>
        <taxon>Ostreidae</taxon>
        <taxon>Magallana</taxon>
    </lineage>
</organism>
<dbReference type="GO" id="GO:0007156">
    <property type="term" value="P:homophilic cell adhesion via plasma membrane adhesion molecules"/>
    <property type="evidence" value="ECO:0007669"/>
    <property type="project" value="InterPro"/>
</dbReference>
<evidence type="ECO:0000313" key="5">
    <source>
        <dbReference type="EMBL" id="EKC25297.1"/>
    </source>
</evidence>
<keyword evidence="3" id="KW-1133">Transmembrane helix</keyword>
<dbReference type="GO" id="GO:0005509">
    <property type="term" value="F:calcium ion binding"/>
    <property type="evidence" value="ECO:0007669"/>
    <property type="project" value="InterPro"/>
</dbReference>
<evidence type="ECO:0000256" key="3">
    <source>
        <dbReference type="ARBA" id="ARBA00022989"/>
    </source>
</evidence>
<dbReference type="HOGENOM" id="CLU_700675_0_0_1"/>
<reference evidence="5" key="1">
    <citation type="journal article" date="2012" name="Nature">
        <title>The oyster genome reveals stress adaptation and complexity of shell formation.</title>
        <authorList>
            <person name="Zhang G."/>
            <person name="Fang X."/>
            <person name="Guo X."/>
            <person name="Li L."/>
            <person name="Luo R."/>
            <person name="Xu F."/>
            <person name="Yang P."/>
            <person name="Zhang L."/>
            <person name="Wang X."/>
            <person name="Qi H."/>
            <person name="Xiong Z."/>
            <person name="Que H."/>
            <person name="Xie Y."/>
            <person name="Holland P.W."/>
            <person name="Paps J."/>
            <person name="Zhu Y."/>
            <person name="Wu F."/>
            <person name="Chen Y."/>
            <person name="Wang J."/>
            <person name="Peng C."/>
            <person name="Meng J."/>
            <person name="Yang L."/>
            <person name="Liu J."/>
            <person name="Wen B."/>
            <person name="Zhang N."/>
            <person name="Huang Z."/>
            <person name="Zhu Q."/>
            <person name="Feng Y."/>
            <person name="Mount A."/>
            <person name="Hedgecock D."/>
            <person name="Xu Z."/>
            <person name="Liu Y."/>
            <person name="Domazet-Loso T."/>
            <person name="Du Y."/>
            <person name="Sun X."/>
            <person name="Zhang S."/>
            <person name="Liu B."/>
            <person name="Cheng P."/>
            <person name="Jiang X."/>
            <person name="Li J."/>
            <person name="Fan D."/>
            <person name="Wang W."/>
            <person name="Fu W."/>
            <person name="Wang T."/>
            <person name="Wang B."/>
            <person name="Zhang J."/>
            <person name="Peng Z."/>
            <person name="Li Y."/>
            <person name="Li N."/>
            <person name="Wang J."/>
            <person name="Chen M."/>
            <person name="He Y."/>
            <person name="Tan F."/>
            <person name="Song X."/>
            <person name="Zheng Q."/>
            <person name="Huang R."/>
            <person name="Yang H."/>
            <person name="Du X."/>
            <person name="Chen L."/>
            <person name="Yang M."/>
            <person name="Gaffney P.M."/>
            <person name="Wang S."/>
            <person name="Luo L."/>
            <person name="She Z."/>
            <person name="Ming Y."/>
            <person name="Huang W."/>
            <person name="Zhang S."/>
            <person name="Huang B."/>
            <person name="Zhang Y."/>
            <person name="Qu T."/>
            <person name="Ni P."/>
            <person name="Miao G."/>
            <person name="Wang J."/>
            <person name="Wang Q."/>
            <person name="Steinberg C.E."/>
            <person name="Wang H."/>
            <person name="Li N."/>
            <person name="Qian L."/>
            <person name="Zhang G."/>
            <person name="Li Y."/>
            <person name="Yang H."/>
            <person name="Liu X."/>
            <person name="Wang J."/>
            <person name="Yin Y."/>
            <person name="Wang J."/>
        </authorList>
    </citation>
    <scope>NUCLEOTIDE SEQUENCE [LARGE SCALE GENOMIC DNA]</scope>
    <source>
        <strain evidence="5">05x7-T-G4-1.051#20</strain>
    </source>
</reference>
<dbReference type="InterPro" id="IPR050174">
    <property type="entry name" value="Protocadherin/Cadherin-CA"/>
</dbReference>
<dbReference type="PANTHER" id="PTHR24028:SF328">
    <property type="entry name" value="CADHERIN-3"/>
    <property type="match status" value="1"/>
</dbReference>
<dbReference type="GO" id="GO:0005886">
    <property type="term" value="C:plasma membrane"/>
    <property type="evidence" value="ECO:0007669"/>
    <property type="project" value="TreeGrafter"/>
</dbReference>